<proteinExistence type="predicted"/>
<evidence type="ECO:0000313" key="4">
    <source>
        <dbReference type="Proteomes" id="UP000053958"/>
    </source>
</evidence>
<gene>
    <name evidence="3" type="ORF">T310_7247</name>
</gene>
<feature type="region of interest" description="Disordered" evidence="1">
    <location>
        <begin position="171"/>
        <end position="192"/>
    </location>
</feature>
<feature type="chain" id="PRO_5002481688" evidence="2">
    <location>
        <begin position="21"/>
        <end position="418"/>
    </location>
</feature>
<dbReference type="EMBL" id="LASV01000418">
    <property type="protein sequence ID" value="KKA18807.1"/>
    <property type="molecule type" value="Genomic_DNA"/>
</dbReference>
<dbReference type="SMR" id="A0A0F4YKJ0"/>
<feature type="region of interest" description="Disordered" evidence="1">
    <location>
        <begin position="213"/>
        <end position="273"/>
    </location>
</feature>
<feature type="compositionally biased region" description="Low complexity" evidence="1">
    <location>
        <begin position="250"/>
        <end position="273"/>
    </location>
</feature>
<feature type="region of interest" description="Disordered" evidence="1">
    <location>
        <begin position="309"/>
        <end position="347"/>
    </location>
</feature>
<dbReference type="STRING" id="1408163.A0A0F4YKJ0"/>
<dbReference type="GO" id="GO:0004497">
    <property type="term" value="F:monooxygenase activity"/>
    <property type="evidence" value="ECO:0007669"/>
    <property type="project" value="UniProtKB-KW"/>
</dbReference>
<dbReference type="Gene3D" id="2.70.50.70">
    <property type="match status" value="1"/>
</dbReference>
<evidence type="ECO:0000313" key="3">
    <source>
        <dbReference type="EMBL" id="KKA18807.1"/>
    </source>
</evidence>
<name>A0A0F4YKJ0_RASE3</name>
<feature type="compositionally biased region" description="Basic and acidic residues" evidence="1">
    <location>
        <begin position="177"/>
        <end position="186"/>
    </location>
</feature>
<accession>A0A0F4YKJ0</accession>
<reference evidence="3 4" key="1">
    <citation type="submission" date="2015-04" db="EMBL/GenBank/DDBJ databases">
        <authorList>
            <person name="Heijne W.H."/>
            <person name="Fedorova N.D."/>
            <person name="Nierman W.C."/>
            <person name="Vollebregt A.W."/>
            <person name="Zhao Z."/>
            <person name="Wu L."/>
            <person name="Kumar M."/>
            <person name="Stam H."/>
            <person name="van den Berg M.A."/>
            <person name="Pel H.J."/>
        </authorList>
    </citation>
    <scope>NUCLEOTIDE SEQUENCE [LARGE SCALE GENOMIC DNA]</scope>
    <source>
        <strain evidence="3 4">CBS 393.64</strain>
    </source>
</reference>
<dbReference type="PANTHER" id="PTHR36182:SF2">
    <property type="entry name" value="LYTIC POLYSACCHARIDE MONOOXYGENASE"/>
    <property type="match status" value="1"/>
</dbReference>
<dbReference type="RefSeq" id="XP_013325419.1">
    <property type="nucleotide sequence ID" value="XM_013469965.1"/>
</dbReference>
<keyword evidence="3" id="KW-0560">Oxidoreductase</keyword>
<dbReference type="OrthoDB" id="2342176at2759"/>
<keyword evidence="4" id="KW-1185">Reference proteome</keyword>
<sequence>MLFSVSSLAAALLSASAVSGHMIMRNPIPYGVSTLNNSPLAADGSDFPCKLRKGVYDITEMNNMTIGENNPLDFYGSATHGGGSCQISLTTDAEPTKDSKWMVIHSIEGGCPANVPGNLDGGPMSTGASTFQFKIPEGIEPGRYTLAWTWFNRIGNREMYMNCAPVNVLPASSTPSNKRDATEEKQSTSLSKRTNFPDLFVANINGCMTKEGVDIRFPDPGDSVEYDGDPSNLQPVGQPACTGGPGPGPSGSAPAGTSPAATSSAASTPAASSSTPIVSVSVSAGIQPTVTAAPGVFATSASSIAAPSAASTSASPNTPSSSSAASPSASGTPSSSGSSSSSGALSGPCSPDGQWNCIGGNSFQRCASGVWSAVESLAEGTACTTGQSTELKIAATKRDASVSHLHRRRIHLPSQLQN</sequence>
<protein>
    <submittedName>
        <fullName evidence="3">Copper-dependent polysaccharide monooxygenase</fullName>
    </submittedName>
</protein>
<keyword evidence="3" id="KW-0503">Monooxygenase</keyword>
<organism evidence="3 4">
    <name type="scientific">Rasamsonia emersonii (strain ATCC 16479 / CBS 393.64 / IMI 116815)</name>
    <dbReference type="NCBI Taxonomy" id="1408163"/>
    <lineage>
        <taxon>Eukaryota</taxon>
        <taxon>Fungi</taxon>
        <taxon>Dikarya</taxon>
        <taxon>Ascomycota</taxon>
        <taxon>Pezizomycotina</taxon>
        <taxon>Eurotiomycetes</taxon>
        <taxon>Eurotiomycetidae</taxon>
        <taxon>Eurotiales</taxon>
        <taxon>Trichocomaceae</taxon>
        <taxon>Rasamsonia</taxon>
    </lineage>
</organism>
<feature type="signal peptide" evidence="2">
    <location>
        <begin position="1"/>
        <end position="20"/>
    </location>
</feature>
<evidence type="ECO:0000256" key="2">
    <source>
        <dbReference type="SAM" id="SignalP"/>
    </source>
</evidence>
<keyword evidence="2" id="KW-0732">Signal</keyword>
<comment type="caution">
    <text evidence="3">The sequence shown here is derived from an EMBL/GenBank/DDBJ whole genome shotgun (WGS) entry which is preliminary data.</text>
</comment>
<dbReference type="AlphaFoldDB" id="A0A0F4YKJ0"/>
<evidence type="ECO:0000256" key="1">
    <source>
        <dbReference type="SAM" id="MobiDB-lite"/>
    </source>
</evidence>
<dbReference type="PANTHER" id="PTHR36182">
    <property type="entry name" value="PROTEIN, PUTATIVE (AFU_ORTHOLOGUE AFUA_6G10930)-RELATED"/>
    <property type="match status" value="1"/>
</dbReference>
<dbReference type="Proteomes" id="UP000053958">
    <property type="component" value="Unassembled WGS sequence"/>
</dbReference>
<dbReference type="GeneID" id="25319523"/>